<feature type="domain" description="FHA" evidence="1">
    <location>
        <begin position="90"/>
        <end position="144"/>
    </location>
</feature>
<dbReference type="Gene3D" id="2.60.200.20">
    <property type="match status" value="1"/>
</dbReference>
<evidence type="ECO:0000259" key="1">
    <source>
        <dbReference type="PROSITE" id="PS50006"/>
    </source>
</evidence>
<dbReference type="PANTHER" id="PTHR23308">
    <property type="entry name" value="NUCLEAR INHIBITOR OF PROTEIN PHOSPHATASE-1"/>
    <property type="match status" value="1"/>
</dbReference>
<sequence length="170" mass="18228">MINCGSCGQEVRDELRCPKCGADLASQTRTINLSALRTTPTPTPIAHQTVGDLLTDDDHAVAELASDCALLVVKRGPQAGSRFLLDADLTTVGRASANEIFLDDVSVSRKHALFQRSVGPDGVVHFTVSDVGSLNGTYVNRDRIDSKELASGDEVQIGKFRLVFYPGVAR</sequence>
<organism evidence="2">
    <name type="scientific">mine drainage metagenome</name>
    <dbReference type="NCBI Taxonomy" id="410659"/>
    <lineage>
        <taxon>unclassified sequences</taxon>
        <taxon>metagenomes</taxon>
        <taxon>ecological metagenomes</taxon>
    </lineage>
</organism>
<dbReference type="InterPro" id="IPR008984">
    <property type="entry name" value="SMAD_FHA_dom_sf"/>
</dbReference>
<dbReference type="SMART" id="SM00240">
    <property type="entry name" value="FHA"/>
    <property type="match status" value="1"/>
</dbReference>
<accession>A0A1J5PN13</accession>
<protein>
    <submittedName>
        <fullName evidence="2">Glycogen accumulation regulator GarA</fullName>
    </submittedName>
</protein>
<gene>
    <name evidence="2" type="primary">garA_8</name>
    <name evidence="2" type="ORF">GALL_454710</name>
</gene>
<dbReference type="InterPro" id="IPR000253">
    <property type="entry name" value="FHA_dom"/>
</dbReference>
<dbReference type="EMBL" id="MLJW01003086">
    <property type="protein sequence ID" value="OIQ72897.1"/>
    <property type="molecule type" value="Genomic_DNA"/>
</dbReference>
<comment type="caution">
    <text evidence="2">The sequence shown here is derived from an EMBL/GenBank/DDBJ whole genome shotgun (WGS) entry which is preliminary data.</text>
</comment>
<reference evidence="2" key="1">
    <citation type="submission" date="2016-10" db="EMBL/GenBank/DDBJ databases">
        <title>Sequence of Gallionella enrichment culture.</title>
        <authorList>
            <person name="Poehlein A."/>
            <person name="Muehling M."/>
            <person name="Daniel R."/>
        </authorList>
    </citation>
    <scope>NUCLEOTIDE SEQUENCE</scope>
</reference>
<dbReference type="AlphaFoldDB" id="A0A1J5PN13"/>
<proteinExistence type="predicted"/>
<evidence type="ECO:0000313" key="2">
    <source>
        <dbReference type="EMBL" id="OIQ72897.1"/>
    </source>
</evidence>
<dbReference type="InterPro" id="IPR050923">
    <property type="entry name" value="Cell_Proc_Reg/RNA_Proc"/>
</dbReference>
<dbReference type="SUPFAM" id="SSF49879">
    <property type="entry name" value="SMAD/FHA domain"/>
    <property type="match status" value="1"/>
</dbReference>
<dbReference type="Pfam" id="PF00498">
    <property type="entry name" value="FHA"/>
    <property type="match status" value="1"/>
</dbReference>
<name>A0A1J5PN13_9ZZZZ</name>
<dbReference type="PROSITE" id="PS50006">
    <property type="entry name" value="FHA_DOMAIN"/>
    <property type="match status" value="1"/>
</dbReference>